<reference evidence="1" key="2">
    <citation type="submission" date="2020-05" db="UniProtKB">
        <authorList>
            <consortium name="EnsemblMetazoa"/>
        </authorList>
    </citation>
    <scope>IDENTIFICATION</scope>
    <source>
        <strain evidence="1">IAEA</strain>
    </source>
</reference>
<sequence>EEDCSNQVNKKSAYDTFLVFDHKFTVFLQKRKCTDRNVFNWILAIVQNKAKQKFVLIDCFSNIALYGKFSAYYIEYNRQRRMHIITELQAVITVELLISDNVHSFSFVLINCTTKNAIKMLNHTKRIRRKSRRKYRAGKCLRIRRKIAELTKAIRRNGVFNDIMEFADTYFNPYGKSTGDALIATLTHKDRELNDPVS</sequence>
<evidence type="ECO:0000313" key="2">
    <source>
        <dbReference type="Proteomes" id="UP000092460"/>
    </source>
</evidence>
<accession>A0A1B0BL82</accession>
<evidence type="ECO:0000313" key="1">
    <source>
        <dbReference type="EnsemblMetazoa" id="GPPI033609-PA"/>
    </source>
</evidence>
<reference evidence="2" key="1">
    <citation type="submission" date="2015-01" db="EMBL/GenBank/DDBJ databases">
        <authorList>
            <person name="Aksoy S."/>
            <person name="Warren W."/>
            <person name="Wilson R.K."/>
        </authorList>
    </citation>
    <scope>NUCLEOTIDE SEQUENCE [LARGE SCALE GENOMIC DNA]</scope>
    <source>
        <strain evidence="2">IAEA</strain>
    </source>
</reference>
<dbReference type="VEuPathDB" id="VectorBase:GPPI033609"/>
<name>A0A1B0BL82_9MUSC</name>
<dbReference type="EMBL" id="JXJN01016236">
    <property type="status" value="NOT_ANNOTATED_CDS"/>
    <property type="molecule type" value="Genomic_DNA"/>
</dbReference>
<keyword evidence="2" id="KW-1185">Reference proteome</keyword>
<protein>
    <submittedName>
        <fullName evidence="1">Uncharacterized protein</fullName>
    </submittedName>
</protein>
<dbReference type="AlphaFoldDB" id="A0A1B0BL82"/>
<dbReference type="EnsemblMetazoa" id="GPPI033609-RA">
    <property type="protein sequence ID" value="GPPI033609-PA"/>
    <property type="gene ID" value="GPPI033609"/>
</dbReference>
<proteinExistence type="predicted"/>
<dbReference type="Proteomes" id="UP000092460">
    <property type="component" value="Unassembled WGS sequence"/>
</dbReference>
<organism evidence="1 2">
    <name type="scientific">Glossina palpalis gambiensis</name>
    <dbReference type="NCBI Taxonomy" id="67801"/>
    <lineage>
        <taxon>Eukaryota</taxon>
        <taxon>Metazoa</taxon>
        <taxon>Ecdysozoa</taxon>
        <taxon>Arthropoda</taxon>
        <taxon>Hexapoda</taxon>
        <taxon>Insecta</taxon>
        <taxon>Pterygota</taxon>
        <taxon>Neoptera</taxon>
        <taxon>Endopterygota</taxon>
        <taxon>Diptera</taxon>
        <taxon>Brachycera</taxon>
        <taxon>Muscomorpha</taxon>
        <taxon>Hippoboscoidea</taxon>
        <taxon>Glossinidae</taxon>
        <taxon>Glossina</taxon>
    </lineage>
</organism>